<comment type="caution">
    <text evidence="2">The sequence shown here is derived from an EMBL/GenBank/DDBJ whole genome shotgun (WGS) entry which is preliminary data.</text>
</comment>
<dbReference type="Proteomes" id="UP000028582">
    <property type="component" value="Unassembled WGS sequence"/>
</dbReference>
<gene>
    <name evidence="2" type="ORF">F444_14136</name>
</gene>
<proteinExistence type="predicted"/>
<evidence type="ECO:0000256" key="1">
    <source>
        <dbReference type="SAM" id="MobiDB-lite"/>
    </source>
</evidence>
<feature type="region of interest" description="Disordered" evidence="1">
    <location>
        <begin position="51"/>
        <end position="76"/>
    </location>
</feature>
<reference evidence="2 3" key="1">
    <citation type="submission" date="2013-11" db="EMBL/GenBank/DDBJ databases">
        <title>The Genome Sequence of Phytophthora parasitica P1976.</title>
        <authorList>
            <consortium name="The Broad Institute Genomics Platform"/>
            <person name="Russ C."/>
            <person name="Tyler B."/>
            <person name="Panabieres F."/>
            <person name="Shan W."/>
            <person name="Tripathy S."/>
            <person name="Grunwald N."/>
            <person name="Machado M."/>
            <person name="Johnson C.S."/>
            <person name="Walker B."/>
            <person name="Young S."/>
            <person name="Zeng Q."/>
            <person name="Gargeya S."/>
            <person name="Fitzgerald M."/>
            <person name="Haas B."/>
            <person name="Abouelleil A."/>
            <person name="Allen A.W."/>
            <person name="Alvarado L."/>
            <person name="Arachchi H.M."/>
            <person name="Berlin A.M."/>
            <person name="Chapman S.B."/>
            <person name="Gainer-Dewar J."/>
            <person name="Goldberg J."/>
            <person name="Griggs A."/>
            <person name="Gujja S."/>
            <person name="Hansen M."/>
            <person name="Howarth C."/>
            <person name="Imamovic A."/>
            <person name="Ireland A."/>
            <person name="Larimer J."/>
            <person name="McCowan C."/>
            <person name="Murphy C."/>
            <person name="Pearson M."/>
            <person name="Poon T.W."/>
            <person name="Priest M."/>
            <person name="Roberts A."/>
            <person name="Saif S."/>
            <person name="Shea T."/>
            <person name="Sisk P."/>
            <person name="Sykes S."/>
            <person name="Wortman J."/>
            <person name="Nusbaum C."/>
            <person name="Birren B."/>
        </authorList>
    </citation>
    <scope>NUCLEOTIDE SEQUENCE [LARGE SCALE GENOMIC DNA]</scope>
    <source>
        <strain evidence="2 3">P1976</strain>
    </source>
</reference>
<feature type="region of interest" description="Disordered" evidence="1">
    <location>
        <begin position="1"/>
        <end position="24"/>
    </location>
</feature>
<evidence type="ECO:0000313" key="2">
    <source>
        <dbReference type="EMBL" id="ETO69213.1"/>
    </source>
</evidence>
<sequence>MGEKRKRLTSTADEPDENSVGQSGFIKEKRVHKRLMPNDQIGASKELKVSGDLNIPCGTSPEMPGMMAGGNDSDNSYERELSDIMEYLDSGQRLVFQVSSVLNPGNLMSKLQASMRLAIMVMGEMLQL</sequence>
<name>A0A080ZRF2_PHYNI</name>
<dbReference type="EMBL" id="ANJA01002569">
    <property type="protein sequence ID" value="ETO69213.1"/>
    <property type="molecule type" value="Genomic_DNA"/>
</dbReference>
<accession>A0A080ZRF2</accession>
<evidence type="ECO:0000313" key="3">
    <source>
        <dbReference type="Proteomes" id="UP000028582"/>
    </source>
</evidence>
<dbReference type="AlphaFoldDB" id="A0A080ZRF2"/>
<organism evidence="2 3">
    <name type="scientific">Phytophthora nicotianae P1976</name>
    <dbReference type="NCBI Taxonomy" id="1317066"/>
    <lineage>
        <taxon>Eukaryota</taxon>
        <taxon>Sar</taxon>
        <taxon>Stramenopiles</taxon>
        <taxon>Oomycota</taxon>
        <taxon>Peronosporomycetes</taxon>
        <taxon>Peronosporales</taxon>
        <taxon>Peronosporaceae</taxon>
        <taxon>Phytophthora</taxon>
    </lineage>
</organism>
<protein>
    <submittedName>
        <fullName evidence="2">Uncharacterized protein</fullName>
    </submittedName>
</protein>